<gene>
    <name evidence="1" type="ORF">SUNI508_10968</name>
</gene>
<keyword evidence="2" id="KW-1185">Reference proteome</keyword>
<dbReference type="Proteomes" id="UP001408356">
    <property type="component" value="Unassembled WGS sequence"/>
</dbReference>
<proteinExistence type="predicted"/>
<dbReference type="EMBL" id="JARVKF010000423">
    <property type="protein sequence ID" value="KAK9414685.1"/>
    <property type="molecule type" value="Genomic_DNA"/>
</dbReference>
<organism evidence="1 2">
    <name type="scientific">Seiridium unicorne</name>
    <dbReference type="NCBI Taxonomy" id="138068"/>
    <lineage>
        <taxon>Eukaryota</taxon>
        <taxon>Fungi</taxon>
        <taxon>Dikarya</taxon>
        <taxon>Ascomycota</taxon>
        <taxon>Pezizomycotina</taxon>
        <taxon>Sordariomycetes</taxon>
        <taxon>Xylariomycetidae</taxon>
        <taxon>Amphisphaeriales</taxon>
        <taxon>Sporocadaceae</taxon>
        <taxon>Seiridium</taxon>
    </lineage>
</organism>
<comment type="caution">
    <text evidence="1">The sequence shown here is derived from an EMBL/GenBank/DDBJ whole genome shotgun (WGS) entry which is preliminary data.</text>
</comment>
<name>A0ABR2UJ88_9PEZI</name>
<sequence length="240" mass="26444">MEIRSSVPRTLGDEVEVVVSRSLGQHSPGPVDFSIDAWHHSKHDQSMVTITGFRMVPEQTNYESNGYTHELQQNGHPLPNGWSNGVHHEANGVNRQLETAHAEDTNGHGNGISNSLDVVIVWNKSRDDPPLKVLVHLLEVDNGVEPSVSSFRSLEVLPRVYICLHEIDSPLLHHMTAESFHLVQKLLNCSSILWVSAGAYKNAERPESNIAQGLFRTACSELGKPASTLDLNLSSKLAPD</sequence>
<protein>
    <submittedName>
        <fullName evidence="1">Uncharacterized protein</fullName>
    </submittedName>
</protein>
<reference evidence="1 2" key="1">
    <citation type="journal article" date="2024" name="J. Plant Pathol.">
        <title>Sequence and assembly of the genome of Seiridium unicorne, isolate CBS 538.82, causal agent of cypress canker disease.</title>
        <authorList>
            <person name="Scali E."/>
            <person name="Rocca G.D."/>
            <person name="Danti R."/>
            <person name="Garbelotto M."/>
            <person name="Barberini S."/>
            <person name="Baroncelli R."/>
            <person name="Emiliani G."/>
        </authorList>
    </citation>
    <scope>NUCLEOTIDE SEQUENCE [LARGE SCALE GENOMIC DNA]</scope>
    <source>
        <strain evidence="1 2">BM-138-508</strain>
    </source>
</reference>
<accession>A0ABR2UJ88</accession>
<evidence type="ECO:0000313" key="1">
    <source>
        <dbReference type="EMBL" id="KAK9414685.1"/>
    </source>
</evidence>
<evidence type="ECO:0000313" key="2">
    <source>
        <dbReference type="Proteomes" id="UP001408356"/>
    </source>
</evidence>